<feature type="region of interest" description="Disordered" evidence="1">
    <location>
        <begin position="67"/>
        <end position="88"/>
    </location>
</feature>
<dbReference type="Proteomes" id="UP000177369">
    <property type="component" value="Unassembled WGS sequence"/>
</dbReference>
<gene>
    <name evidence="2" type="ORF">A3D04_02940</name>
</gene>
<proteinExistence type="predicted"/>
<evidence type="ECO:0000256" key="1">
    <source>
        <dbReference type="SAM" id="MobiDB-lite"/>
    </source>
</evidence>
<dbReference type="EMBL" id="MFBD01000040">
    <property type="protein sequence ID" value="OGD87994.1"/>
    <property type="molecule type" value="Genomic_DNA"/>
</dbReference>
<evidence type="ECO:0000313" key="3">
    <source>
        <dbReference type="Proteomes" id="UP000177369"/>
    </source>
</evidence>
<organism evidence="2 3">
    <name type="scientific">Candidatus Curtissbacteria bacterium RIFCSPHIGHO2_02_FULL_40_16b</name>
    <dbReference type="NCBI Taxonomy" id="1797714"/>
    <lineage>
        <taxon>Bacteria</taxon>
        <taxon>Candidatus Curtissiibacteriota</taxon>
    </lineage>
</organism>
<dbReference type="AlphaFoldDB" id="A0A1F5G850"/>
<evidence type="ECO:0000313" key="2">
    <source>
        <dbReference type="EMBL" id="OGD87994.1"/>
    </source>
</evidence>
<name>A0A1F5G850_9BACT</name>
<protein>
    <submittedName>
        <fullName evidence="2">Uncharacterized protein</fullName>
    </submittedName>
</protein>
<reference evidence="2 3" key="1">
    <citation type="journal article" date="2016" name="Nat. Commun.">
        <title>Thousands of microbial genomes shed light on interconnected biogeochemical processes in an aquifer system.</title>
        <authorList>
            <person name="Anantharaman K."/>
            <person name="Brown C.T."/>
            <person name="Hug L.A."/>
            <person name="Sharon I."/>
            <person name="Castelle C.J."/>
            <person name="Probst A.J."/>
            <person name="Thomas B.C."/>
            <person name="Singh A."/>
            <person name="Wilkins M.J."/>
            <person name="Karaoz U."/>
            <person name="Brodie E.L."/>
            <person name="Williams K.H."/>
            <person name="Hubbard S.S."/>
            <person name="Banfield J.F."/>
        </authorList>
    </citation>
    <scope>NUCLEOTIDE SEQUENCE [LARGE SCALE GENOMIC DNA]</scope>
</reference>
<accession>A0A1F5G850</accession>
<dbReference type="STRING" id="1797714.A3D04_02940"/>
<sequence length="103" mass="12229">MSLIEKGRQQLREQEMVRSHSREIFEVGIKLLRAKGQLESGVLFFKQQILTHTVNSLVVVGGKFRQGKSAKNANPRRRQTFQSDEKKEKRFRNFQRRAYVYKF</sequence>
<comment type="caution">
    <text evidence="2">The sequence shown here is derived from an EMBL/GenBank/DDBJ whole genome shotgun (WGS) entry which is preliminary data.</text>
</comment>